<dbReference type="GO" id="GO:0033389">
    <property type="term" value="P:putrescine biosynthetic process from arginine, via agmatine"/>
    <property type="evidence" value="ECO:0007669"/>
    <property type="project" value="TreeGrafter"/>
</dbReference>
<evidence type="ECO:0000256" key="2">
    <source>
        <dbReference type="ARBA" id="ARBA00022723"/>
    </source>
</evidence>
<dbReference type="PIRSF" id="PIRSF036979">
    <property type="entry name" value="Arginase"/>
    <property type="match status" value="1"/>
</dbReference>
<name>A0A0W0G4K1_MONRR</name>
<dbReference type="Proteomes" id="UP000054988">
    <property type="component" value="Unassembled WGS sequence"/>
</dbReference>
<protein>
    <submittedName>
        <fullName evidence="5">Putative Arginase/deacetylase</fullName>
    </submittedName>
</protein>
<organism evidence="5 6">
    <name type="scientific">Moniliophthora roreri</name>
    <name type="common">Frosty pod rot fungus</name>
    <name type="synonym">Monilia roreri</name>
    <dbReference type="NCBI Taxonomy" id="221103"/>
    <lineage>
        <taxon>Eukaryota</taxon>
        <taxon>Fungi</taxon>
        <taxon>Dikarya</taxon>
        <taxon>Basidiomycota</taxon>
        <taxon>Agaricomycotina</taxon>
        <taxon>Agaricomycetes</taxon>
        <taxon>Agaricomycetidae</taxon>
        <taxon>Agaricales</taxon>
        <taxon>Marasmiineae</taxon>
        <taxon>Marasmiaceae</taxon>
        <taxon>Moniliophthora</taxon>
    </lineage>
</organism>
<dbReference type="PROSITE" id="PS01053">
    <property type="entry name" value="ARGINASE_1"/>
    <property type="match status" value="1"/>
</dbReference>
<evidence type="ECO:0000256" key="4">
    <source>
        <dbReference type="RuleBase" id="RU003684"/>
    </source>
</evidence>
<reference evidence="5 6" key="1">
    <citation type="submission" date="2015-12" db="EMBL/GenBank/DDBJ databases">
        <title>Draft genome sequence of Moniliophthora roreri, the causal agent of frosty pod rot of cacao.</title>
        <authorList>
            <person name="Aime M.C."/>
            <person name="Diaz-Valderrama J.R."/>
            <person name="Kijpornyongpan T."/>
            <person name="Phillips-Mora W."/>
        </authorList>
    </citation>
    <scope>NUCLEOTIDE SEQUENCE [LARGE SCALE GENOMIC DNA]</scope>
    <source>
        <strain evidence="5 6">MCA 2952</strain>
    </source>
</reference>
<evidence type="ECO:0000313" key="6">
    <source>
        <dbReference type="Proteomes" id="UP000054988"/>
    </source>
</evidence>
<sequence length="320" mass="35335">MTSSGATWQEKYGPQMDLSFTGPLSFSHLPYVRCLEAENENELFDIALLGMPFDTGVTHRPGARFGPHAIRSGSRREFEWAGYSLSWENNPYEQGSRIIDCGDVPVSPFDNVLAIDQMEVAYSTLLNRPVANPPEKSSSLDTWPGFPGTTTKQSRINHGTYFHVAHEEGLISNHSIHAGIRGKLGGLVDLEIDASTGFQLISADDIDNLGIPEIIRHVRTRVGNMPVYLSFDIDVIDPGLAPASHRDTRSGRMDYSRGETYPQRTSRLNFIGADLVEVAPAYDHAEITGIAAASLVHDFLSVMLADEPPKHDRVVLKNEF</sequence>
<dbReference type="PANTHER" id="PTHR11358">
    <property type="entry name" value="ARGINASE/AGMATINASE"/>
    <property type="match status" value="1"/>
</dbReference>
<accession>A0A0W0G4K1</accession>
<dbReference type="AlphaFoldDB" id="A0A0W0G4K1"/>
<dbReference type="GO" id="GO:0046872">
    <property type="term" value="F:metal ion binding"/>
    <property type="evidence" value="ECO:0007669"/>
    <property type="project" value="UniProtKB-KW"/>
</dbReference>
<evidence type="ECO:0000256" key="1">
    <source>
        <dbReference type="ARBA" id="ARBA00009227"/>
    </source>
</evidence>
<gene>
    <name evidence="5" type="ORF">WG66_3902</name>
</gene>
<dbReference type="InterPro" id="IPR006035">
    <property type="entry name" value="Ureohydrolase"/>
</dbReference>
<evidence type="ECO:0000256" key="3">
    <source>
        <dbReference type="ARBA" id="ARBA00022801"/>
    </source>
</evidence>
<dbReference type="PANTHER" id="PTHR11358:SF26">
    <property type="entry name" value="GUANIDINO ACID HYDROLASE, MITOCHONDRIAL"/>
    <property type="match status" value="1"/>
</dbReference>
<dbReference type="SUPFAM" id="SSF52768">
    <property type="entry name" value="Arginase/deacetylase"/>
    <property type="match status" value="1"/>
</dbReference>
<comment type="similarity">
    <text evidence="1">Belongs to the arginase family. Agmatinase subfamily.</text>
</comment>
<dbReference type="InterPro" id="IPR020855">
    <property type="entry name" value="Ureohydrolase_Mn_BS"/>
</dbReference>
<evidence type="ECO:0000313" key="5">
    <source>
        <dbReference type="EMBL" id="KTB43516.1"/>
    </source>
</evidence>
<dbReference type="PROSITE" id="PS51409">
    <property type="entry name" value="ARGINASE_2"/>
    <property type="match status" value="1"/>
</dbReference>
<keyword evidence="3 4" id="KW-0378">Hydrolase</keyword>
<proteinExistence type="inferred from homology"/>
<keyword evidence="2" id="KW-0479">Metal-binding</keyword>
<dbReference type="Gene3D" id="3.40.800.10">
    <property type="entry name" value="Ureohydrolase domain"/>
    <property type="match status" value="2"/>
</dbReference>
<dbReference type="GO" id="GO:0008783">
    <property type="term" value="F:agmatinase activity"/>
    <property type="evidence" value="ECO:0007669"/>
    <property type="project" value="TreeGrafter"/>
</dbReference>
<dbReference type="InterPro" id="IPR023696">
    <property type="entry name" value="Ureohydrolase_dom_sf"/>
</dbReference>
<dbReference type="Pfam" id="PF00491">
    <property type="entry name" value="Arginase"/>
    <property type="match status" value="2"/>
</dbReference>
<dbReference type="EMBL" id="LATX01001149">
    <property type="protein sequence ID" value="KTB43516.1"/>
    <property type="molecule type" value="Genomic_DNA"/>
</dbReference>
<comment type="caution">
    <text evidence="5">The sequence shown here is derived from an EMBL/GenBank/DDBJ whole genome shotgun (WGS) entry which is preliminary data.</text>
</comment>